<dbReference type="InterPro" id="IPR001494">
    <property type="entry name" value="Importin-beta_N"/>
</dbReference>
<dbReference type="InterPro" id="IPR058584">
    <property type="entry name" value="IMB1_TNPO1-like_TPR"/>
</dbReference>
<evidence type="ECO:0000313" key="8">
    <source>
        <dbReference type="Proteomes" id="UP001295684"/>
    </source>
</evidence>
<evidence type="ECO:0000259" key="6">
    <source>
        <dbReference type="PROSITE" id="PS50166"/>
    </source>
</evidence>
<keyword evidence="2" id="KW-0813">Transport</keyword>
<dbReference type="Pfam" id="PF25574">
    <property type="entry name" value="TPR_IMB1"/>
    <property type="match status" value="1"/>
</dbReference>
<dbReference type="InterPro" id="IPR016024">
    <property type="entry name" value="ARM-type_fold"/>
</dbReference>
<evidence type="ECO:0000256" key="1">
    <source>
        <dbReference type="ARBA" id="ARBA00004496"/>
    </source>
</evidence>
<dbReference type="AlphaFoldDB" id="A0AAD2D7Z4"/>
<dbReference type="Gene3D" id="1.25.10.10">
    <property type="entry name" value="Leucine-rich Repeat Variant"/>
    <property type="match status" value="1"/>
</dbReference>
<evidence type="ECO:0000256" key="3">
    <source>
        <dbReference type="ARBA" id="ARBA00022490"/>
    </source>
</evidence>
<sequence length="861" mass="97263">MEQVYNLLVDCSCPRDNDHRKESETGIQELRNSDPVCFLYYTMEVLQNDKCKEQARQLAGILFKNTLINATQDPALDNLWQDMSDEQRDLLKRNSLGALCSDNKAIIRAAATAISSICIFEIPAGSWPEVITSLNRTTVNQEENIKYASLLSLAYILEELREGELNKDDLNLIVSGLIESLDKNKESPDLIEQTIKGIFHSMKFCKQYFEKREADIIVNSILLMTKYQSVGVREVAMQCIVEIVRLCYDFIEEFMKDITDVTILATENDEPQVKTQAIDVWSSLAEEEKMRIDNGKSHSNIIRTAFGIIMEMIFSCIQEINLGNIEEDDDQEWGTSVAAGCCLNLISKVVEDDVIEPVTNFAAKNIEEDMKWEQKYCGLLSLGAILEGPDKNKLLEILTPAVPQLIDLLADSNRKVSYTAGWLFSKIAKSNHELITYADNFGRLYDQLINGLRTNNNISANICSIIAELAEAILDRENPIETCILSGVYEELLSVLKDYVLEENSGNTRVAGFSAIFNLLQYAPIDCQETSYNFMNYILDLLEESVKDSEPPSIANQELQCFFLCAVQCILTNIQADLHDDFGVRTIELVQKIFLQRQDVCEEAFLALSAVANKFPQILNHHIDSLGPFLIHGLKCESPGIIRNVCGLISDLCTLVESPIIVQEFKQYMPILLSHMKNPNIGMSVQVIIVSLIGDTFLLTKNQFEPYFEESLIILESAAKACVEIPNCQYLKKYDEIQALVQYQSSLIEAYTCFVQNIRDVNDRCYQCLGTHIYNIYNFLMSTLAPEFDHSIDFLREVGGLVGDIANTFGRNIGMEMSMSNQIMKDDNRLHQLVNILSNYDDTDTKAIADFIVSEVNKIGN</sequence>
<dbReference type="PROSITE" id="PS50166">
    <property type="entry name" value="IMPORTIN_B_NT"/>
    <property type="match status" value="1"/>
</dbReference>
<keyword evidence="5" id="KW-0653">Protein transport</keyword>
<comment type="caution">
    <text evidence="7">The sequence shown here is derived from an EMBL/GenBank/DDBJ whole genome shotgun (WGS) entry which is preliminary data.</text>
</comment>
<reference evidence="7" key="1">
    <citation type="submission" date="2023-07" db="EMBL/GenBank/DDBJ databases">
        <authorList>
            <consortium name="AG Swart"/>
            <person name="Singh M."/>
            <person name="Singh A."/>
            <person name="Seah K."/>
            <person name="Emmerich C."/>
        </authorList>
    </citation>
    <scope>NUCLEOTIDE SEQUENCE</scope>
    <source>
        <strain evidence="7">DP1</strain>
    </source>
</reference>
<dbReference type="Proteomes" id="UP001295684">
    <property type="component" value="Unassembled WGS sequence"/>
</dbReference>
<dbReference type="InterPro" id="IPR011989">
    <property type="entry name" value="ARM-like"/>
</dbReference>
<gene>
    <name evidence="7" type="ORF">ECRASSUSDP1_LOCUS24368</name>
</gene>
<dbReference type="GO" id="GO:0031267">
    <property type="term" value="F:small GTPase binding"/>
    <property type="evidence" value="ECO:0007669"/>
    <property type="project" value="InterPro"/>
</dbReference>
<dbReference type="PANTHER" id="PTHR10527">
    <property type="entry name" value="IMPORTIN BETA"/>
    <property type="match status" value="1"/>
</dbReference>
<dbReference type="Pfam" id="PF03810">
    <property type="entry name" value="IBN_N"/>
    <property type="match status" value="1"/>
</dbReference>
<feature type="domain" description="Importin N-terminal" evidence="6">
    <location>
        <begin position="23"/>
        <end position="101"/>
    </location>
</feature>
<proteinExistence type="predicted"/>
<dbReference type="SUPFAM" id="SSF48371">
    <property type="entry name" value="ARM repeat"/>
    <property type="match status" value="1"/>
</dbReference>
<dbReference type="GO" id="GO:0005737">
    <property type="term" value="C:cytoplasm"/>
    <property type="evidence" value="ECO:0007669"/>
    <property type="project" value="UniProtKB-SubCell"/>
</dbReference>
<dbReference type="GO" id="GO:0006606">
    <property type="term" value="P:protein import into nucleus"/>
    <property type="evidence" value="ECO:0007669"/>
    <property type="project" value="InterPro"/>
</dbReference>
<evidence type="ECO:0000256" key="5">
    <source>
        <dbReference type="ARBA" id="ARBA00022927"/>
    </source>
</evidence>
<evidence type="ECO:0000256" key="2">
    <source>
        <dbReference type="ARBA" id="ARBA00022448"/>
    </source>
</evidence>
<keyword evidence="3" id="KW-0963">Cytoplasm</keyword>
<organism evidence="7 8">
    <name type="scientific">Euplotes crassus</name>
    <dbReference type="NCBI Taxonomy" id="5936"/>
    <lineage>
        <taxon>Eukaryota</taxon>
        <taxon>Sar</taxon>
        <taxon>Alveolata</taxon>
        <taxon>Ciliophora</taxon>
        <taxon>Intramacronucleata</taxon>
        <taxon>Spirotrichea</taxon>
        <taxon>Hypotrichia</taxon>
        <taxon>Euplotida</taxon>
        <taxon>Euplotidae</taxon>
        <taxon>Moneuplotes</taxon>
    </lineage>
</organism>
<protein>
    <recommendedName>
        <fullName evidence="6">Importin N-terminal domain-containing protein</fullName>
    </recommendedName>
</protein>
<evidence type="ECO:0000313" key="7">
    <source>
        <dbReference type="EMBL" id="CAI2382880.1"/>
    </source>
</evidence>
<accession>A0AAD2D7Z4</accession>
<keyword evidence="4" id="KW-0677">Repeat</keyword>
<name>A0AAD2D7Z4_EUPCR</name>
<comment type="subcellular location">
    <subcellularLocation>
        <location evidence="1">Cytoplasm</location>
    </subcellularLocation>
</comment>
<evidence type="ECO:0000256" key="4">
    <source>
        <dbReference type="ARBA" id="ARBA00022737"/>
    </source>
</evidence>
<dbReference type="EMBL" id="CAMPGE010025088">
    <property type="protein sequence ID" value="CAI2382880.1"/>
    <property type="molecule type" value="Genomic_DNA"/>
</dbReference>
<keyword evidence="8" id="KW-1185">Reference proteome</keyword>
<dbReference type="InterPro" id="IPR040122">
    <property type="entry name" value="Importin_beta"/>
</dbReference>